<feature type="domain" description="DUF6843" evidence="2">
    <location>
        <begin position="103"/>
        <end position="174"/>
    </location>
</feature>
<dbReference type="Proteomes" id="UP000564385">
    <property type="component" value="Unassembled WGS sequence"/>
</dbReference>
<feature type="transmembrane region" description="Helical" evidence="1">
    <location>
        <begin position="77"/>
        <end position="101"/>
    </location>
</feature>
<keyword evidence="1" id="KW-0812">Transmembrane</keyword>
<feature type="transmembrane region" description="Helical" evidence="1">
    <location>
        <begin position="12"/>
        <end position="40"/>
    </location>
</feature>
<dbReference type="InterPro" id="IPR049293">
    <property type="entry name" value="DUF6843"/>
</dbReference>
<keyword evidence="1" id="KW-1133">Transmembrane helix</keyword>
<gene>
    <name evidence="3" type="ORF">HDF08_002750</name>
</gene>
<feature type="transmembrane region" description="Helical" evidence="1">
    <location>
        <begin position="46"/>
        <end position="65"/>
    </location>
</feature>
<evidence type="ECO:0000313" key="4">
    <source>
        <dbReference type="Proteomes" id="UP000564385"/>
    </source>
</evidence>
<organism evidence="3 4">
    <name type="scientific">Tunturiibacter lichenicola</name>
    <dbReference type="NCBI Taxonomy" id="2051959"/>
    <lineage>
        <taxon>Bacteria</taxon>
        <taxon>Pseudomonadati</taxon>
        <taxon>Acidobacteriota</taxon>
        <taxon>Terriglobia</taxon>
        <taxon>Terriglobales</taxon>
        <taxon>Acidobacteriaceae</taxon>
        <taxon>Tunturiibacter</taxon>
    </lineage>
</organism>
<reference evidence="3 4" key="1">
    <citation type="submission" date="2020-07" db="EMBL/GenBank/DDBJ databases">
        <title>Genomic Encyclopedia of Type Strains, Phase IV (KMG-V): Genome sequencing to study the core and pangenomes of soil and plant-associated prokaryotes.</title>
        <authorList>
            <person name="Whitman W."/>
        </authorList>
    </citation>
    <scope>NUCLEOTIDE SEQUENCE [LARGE SCALE GENOMIC DNA]</scope>
    <source>
        <strain evidence="3 4">M8UP22</strain>
    </source>
</reference>
<comment type="caution">
    <text evidence="3">The sequence shown here is derived from an EMBL/GenBank/DDBJ whole genome shotgun (WGS) entry which is preliminary data.</text>
</comment>
<evidence type="ECO:0000313" key="3">
    <source>
        <dbReference type="EMBL" id="NYF90648.1"/>
    </source>
</evidence>
<dbReference type="AlphaFoldDB" id="A0A852VCN2"/>
<dbReference type="EMBL" id="JACCCU010000002">
    <property type="protein sequence ID" value="NYF90648.1"/>
    <property type="molecule type" value="Genomic_DNA"/>
</dbReference>
<protein>
    <recommendedName>
        <fullName evidence="2">DUF6843 domain-containing protein</fullName>
    </recommendedName>
</protein>
<keyword evidence="1" id="KW-0472">Membrane</keyword>
<dbReference type="Pfam" id="PF20862">
    <property type="entry name" value="DUF6843"/>
    <property type="match status" value="1"/>
</dbReference>
<accession>A0A852VCN2</accession>
<sequence length="242" mass="26682">MAAEQVRNRWFWAITAANVVVCVLLIVFIYFILIALGAFAAGVTTWPLFVLFATGSVLTAISLPLTRSVPTKRKRRLGYALNGCTLVIYCALLCTGVSIWLHTTRRLFLVPAGFQGDLYVVHALDHGQKVHKNYLRTTYLFSNDGVLETQDPAPTAFSDEYAYVYPDGHLKKIGDAGPSTLPDTPENRANTTEVVTYFARSLTPIGPNDCAMEEISIGTRSFLLSRRFDGPAPDKTHPGICH</sequence>
<proteinExistence type="predicted"/>
<name>A0A852VCN2_9BACT</name>
<evidence type="ECO:0000259" key="2">
    <source>
        <dbReference type="Pfam" id="PF20862"/>
    </source>
</evidence>
<evidence type="ECO:0000256" key="1">
    <source>
        <dbReference type="SAM" id="Phobius"/>
    </source>
</evidence>